<accession>A0A7G3GCW2</accession>
<feature type="domain" description="Response regulatory" evidence="3">
    <location>
        <begin position="4"/>
        <end position="119"/>
    </location>
</feature>
<dbReference type="Proteomes" id="UP000515917">
    <property type="component" value="Chromosome"/>
</dbReference>
<evidence type="ECO:0000259" key="3">
    <source>
        <dbReference type="PROSITE" id="PS50110"/>
    </source>
</evidence>
<organism evidence="4 5">
    <name type="scientific">Iodobacter fluviatilis</name>
    <dbReference type="NCBI Taxonomy" id="537"/>
    <lineage>
        <taxon>Bacteria</taxon>
        <taxon>Pseudomonadati</taxon>
        <taxon>Pseudomonadota</taxon>
        <taxon>Betaproteobacteria</taxon>
        <taxon>Neisseriales</taxon>
        <taxon>Chitinibacteraceae</taxon>
        <taxon>Iodobacter</taxon>
    </lineage>
</organism>
<dbReference type="RefSeq" id="WP_130107675.1">
    <property type="nucleotide sequence ID" value="NZ_CP025781.1"/>
</dbReference>
<feature type="modified residue" description="4-aspartylphosphate" evidence="2">
    <location>
        <position position="54"/>
    </location>
</feature>
<dbReference type="GO" id="GO:0000160">
    <property type="term" value="P:phosphorelay signal transduction system"/>
    <property type="evidence" value="ECO:0007669"/>
    <property type="project" value="InterPro"/>
</dbReference>
<evidence type="ECO:0000256" key="1">
    <source>
        <dbReference type="ARBA" id="ARBA00022553"/>
    </source>
</evidence>
<dbReference type="PANTHER" id="PTHR44591:SF24">
    <property type="entry name" value="PROTEIN-GLUTAMATE METHYLESTERASE_PROTEIN-GLUTAMINE GLUTAMINASE 1"/>
    <property type="match status" value="1"/>
</dbReference>
<dbReference type="KEGG" id="ifl:C1H71_17595"/>
<dbReference type="SMART" id="SM00448">
    <property type="entry name" value="REC"/>
    <property type="match status" value="1"/>
</dbReference>
<keyword evidence="5" id="KW-1185">Reference proteome</keyword>
<dbReference type="Pfam" id="PF00072">
    <property type="entry name" value="Response_reg"/>
    <property type="match status" value="1"/>
</dbReference>
<gene>
    <name evidence="4" type="ORF">C1H71_17595</name>
</gene>
<dbReference type="PROSITE" id="PS50110">
    <property type="entry name" value="RESPONSE_REGULATORY"/>
    <property type="match status" value="1"/>
</dbReference>
<protein>
    <submittedName>
        <fullName evidence="4">Response regulator</fullName>
    </submittedName>
</protein>
<sequence length="122" mass="13430">MPIPILVVDDSAMARKMLIKALPTNWDVEITQVCNGIEALAAYRAGKADVMFLDLTMPLLDGYAVLEELQREGLNSYVVVVSADIQVKARERVRQLGAAAFVQKPVKASDIEIILREYGIAL</sequence>
<dbReference type="CDD" id="cd17593">
    <property type="entry name" value="REC_CheC-like"/>
    <property type="match status" value="1"/>
</dbReference>
<evidence type="ECO:0000256" key="2">
    <source>
        <dbReference type="PROSITE-ProRule" id="PRU00169"/>
    </source>
</evidence>
<dbReference type="PANTHER" id="PTHR44591">
    <property type="entry name" value="STRESS RESPONSE REGULATOR PROTEIN 1"/>
    <property type="match status" value="1"/>
</dbReference>
<name>A0A7G3GCW2_9NEIS</name>
<dbReference type="Gene3D" id="3.40.50.2300">
    <property type="match status" value="1"/>
</dbReference>
<dbReference type="EMBL" id="CP025781">
    <property type="protein sequence ID" value="QBC45166.1"/>
    <property type="molecule type" value="Genomic_DNA"/>
</dbReference>
<dbReference type="SUPFAM" id="SSF52172">
    <property type="entry name" value="CheY-like"/>
    <property type="match status" value="1"/>
</dbReference>
<reference evidence="4 5" key="1">
    <citation type="submission" date="2018-01" db="EMBL/GenBank/DDBJ databases">
        <title>Genome sequence of Iodobacter sp. strain PCH194 isolated from Indian Trans-Himalaya.</title>
        <authorList>
            <person name="Kumar V."/>
            <person name="Thakur V."/>
            <person name="Kumar S."/>
            <person name="Singh D."/>
        </authorList>
    </citation>
    <scope>NUCLEOTIDE SEQUENCE [LARGE SCALE GENOMIC DNA]</scope>
    <source>
        <strain evidence="4 5">PCH194</strain>
    </source>
</reference>
<dbReference type="InterPro" id="IPR001789">
    <property type="entry name" value="Sig_transdc_resp-reg_receiver"/>
</dbReference>
<evidence type="ECO:0000313" key="5">
    <source>
        <dbReference type="Proteomes" id="UP000515917"/>
    </source>
</evidence>
<dbReference type="AlphaFoldDB" id="A0A7G3GCW2"/>
<evidence type="ECO:0000313" key="4">
    <source>
        <dbReference type="EMBL" id="QBC45166.1"/>
    </source>
</evidence>
<proteinExistence type="predicted"/>
<dbReference type="InterPro" id="IPR050595">
    <property type="entry name" value="Bact_response_regulator"/>
</dbReference>
<dbReference type="InterPro" id="IPR011006">
    <property type="entry name" value="CheY-like_superfamily"/>
</dbReference>
<keyword evidence="1 2" id="KW-0597">Phosphoprotein</keyword>